<evidence type="ECO:0000256" key="8">
    <source>
        <dbReference type="SAM" id="SignalP"/>
    </source>
</evidence>
<dbReference type="SMART" id="SM00665">
    <property type="entry name" value="B561"/>
    <property type="match status" value="1"/>
</dbReference>
<keyword evidence="6 7" id="KW-0472">Membrane</keyword>
<comment type="subcellular location">
    <subcellularLocation>
        <location evidence="1">Membrane</location>
    </subcellularLocation>
</comment>
<keyword evidence="11" id="KW-1185">Reference proteome</keyword>
<dbReference type="EnsemblMetazoa" id="CJA00867.1">
    <property type="protein sequence ID" value="CJA00867.1"/>
    <property type="gene ID" value="WBGene00120071"/>
</dbReference>
<name>A0A8R1HHS0_CAEJA</name>
<feature type="domain" description="Cytochrome b561" evidence="9">
    <location>
        <begin position="102"/>
        <end position="308"/>
    </location>
</feature>
<dbReference type="GO" id="GO:0016020">
    <property type="term" value="C:membrane"/>
    <property type="evidence" value="ECO:0007669"/>
    <property type="project" value="UniProtKB-SubCell"/>
</dbReference>
<accession>A0A8R1HHS0</accession>
<dbReference type="InterPro" id="IPR006593">
    <property type="entry name" value="Cyt_b561/ferric_Rdtase_TM"/>
</dbReference>
<feature type="chain" id="PRO_5035929377" evidence="8">
    <location>
        <begin position="19"/>
        <end position="375"/>
    </location>
</feature>
<dbReference type="AlphaFoldDB" id="A0A8R1HHS0"/>
<proteinExistence type="predicted"/>
<keyword evidence="3 7" id="KW-0812">Transmembrane</keyword>
<keyword evidence="4" id="KW-0249">Electron transport</keyword>
<evidence type="ECO:0000313" key="10">
    <source>
        <dbReference type="EnsemblMetazoa" id="CJA00867.1"/>
    </source>
</evidence>
<feature type="transmembrane region" description="Helical" evidence="7">
    <location>
        <begin position="285"/>
        <end position="308"/>
    </location>
</feature>
<protein>
    <submittedName>
        <fullName evidence="10">Cytochrome b561 domain-containing protein</fullName>
    </submittedName>
</protein>
<dbReference type="PROSITE" id="PS50939">
    <property type="entry name" value="CYTOCHROME_B561"/>
    <property type="match status" value="1"/>
</dbReference>
<organism evidence="10 11">
    <name type="scientific">Caenorhabditis japonica</name>
    <dbReference type="NCBI Taxonomy" id="281687"/>
    <lineage>
        <taxon>Eukaryota</taxon>
        <taxon>Metazoa</taxon>
        <taxon>Ecdysozoa</taxon>
        <taxon>Nematoda</taxon>
        <taxon>Chromadorea</taxon>
        <taxon>Rhabditida</taxon>
        <taxon>Rhabditina</taxon>
        <taxon>Rhabditomorpha</taxon>
        <taxon>Rhabditoidea</taxon>
        <taxon>Rhabditidae</taxon>
        <taxon>Peloderinae</taxon>
        <taxon>Caenorhabditis</taxon>
    </lineage>
</organism>
<reference evidence="11" key="1">
    <citation type="submission" date="2010-08" db="EMBL/GenBank/DDBJ databases">
        <authorList>
            <consortium name="Caenorhabditis japonica Sequencing Consortium"/>
            <person name="Wilson R.K."/>
        </authorList>
    </citation>
    <scope>NUCLEOTIDE SEQUENCE [LARGE SCALE GENOMIC DNA]</scope>
    <source>
        <strain evidence="11">DF5081</strain>
    </source>
</reference>
<evidence type="ECO:0000256" key="3">
    <source>
        <dbReference type="ARBA" id="ARBA00022692"/>
    </source>
</evidence>
<feature type="transmembrane region" description="Helical" evidence="7">
    <location>
        <begin position="349"/>
        <end position="369"/>
    </location>
</feature>
<keyword evidence="5 7" id="KW-1133">Transmembrane helix</keyword>
<evidence type="ECO:0000256" key="4">
    <source>
        <dbReference type="ARBA" id="ARBA00022982"/>
    </source>
</evidence>
<sequence>MLFLFSFLSTCLLVPSLAAPAACEPGAFCYQAPEGTRVTVTRAGDVLSLKLVDEKGTSLSKNVTFSQNGVENLVNCQANGNDNTCQAQIAVDRFDKNLPINVTLPESTQPVPFNLAALTPPPQEGLTKQQRRQFSKAHAILMILGWLFFVPTGFLFARLGKDLFKEQTLFGMAVWFQIHRAANFMGVVCICTSMLCIFISQQWTWKGSWSGSKYWTEVHTDLGVISSVLAVAQPINSLLRCGPTHSKRVIFNWAHRCVGIIAFSLALTAIIIAAVQFKRIWNEPLLELVLVCLPIVICLTATIVFSVLESDRFKGKASFGEMKVRNRLVKIRRENATKHDWPHILKAPVIFWAIGVFFCIAVALSLLVVNGYKNT</sequence>
<evidence type="ECO:0000256" key="1">
    <source>
        <dbReference type="ARBA" id="ARBA00004370"/>
    </source>
</evidence>
<keyword evidence="8" id="KW-0732">Signal</keyword>
<dbReference type="Gene3D" id="1.20.120.1770">
    <property type="match status" value="1"/>
</dbReference>
<evidence type="ECO:0000313" key="11">
    <source>
        <dbReference type="Proteomes" id="UP000005237"/>
    </source>
</evidence>
<reference evidence="10" key="2">
    <citation type="submission" date="2022-06" db="UniProtKB">
        <authorList>
            <consortium name="EnsemblMetazoa"/>
        </authorList>
    </citation>
    <scope>IDENTIFICATION</scope>
    <source>
        <strain evidence="10">DF5081</strain>
    </source>
</reference>
<dbReference type="PANTHER" id="PTHR23130">
    <property type="entry name" value="CYTOCHROME B561 AND DOMON DOMAIN-CONTAINING PROTEIN"/>
    <property type="match status" value="1"/>
</dbReference>
<feature type="signal peptide" evidence="8">
    <location>
        <begin position="1"/>
        <end position="18"/>
    </location>
</feature>
<evidence type="ECO:0000259" key="9">
    <source>
        <dbReference type="PROSITE" id="PS50939"/>
    </source>
</evidence>
<evidence type="ECO:0000256" key="2">
    <source>
        <dbReference type="ARBA" id="ARBA00022448"/>
    </source>
</evidence>
<evidence type="ECO:0000256" key="5">
    <source>
        <dbReference type="ARBA" id="ARBA00022989"/>
    </source>
</evidence>
<feature type="transmembrane region" description="Helical" evidence="7">
    <location>
        <begin position="253"/>
        <end position="273"/>
    </location>
</feature>
<dbReference type="Proteomes" id="UP000005237">
    <property type="component" value="Unassembled WGS sequence"/>
</dbReference>
<feature type="transmembrane region" description="Helical" evidence="7">
    <location>
        <begin position="181"/>
        <end position="200"/>
    </location>
</feature>
<dbReference type="CDD" id="cd08760">
    <property type="entry name" value="Cyt_b561_FRRS1_like"/>
    <property type="match status" value="1"/>
</dbReference>
<evidence type="ECO:0000256" key="7">
    <source>
        <dbReference type="SAM" id="Phobius"/>
    </source>
</evidence>
<keyword evidence="2" id="KW-0813">Transport</keyword>
<evidence type="ECO:0000256" key="6">
    <source>
        <dbReference type="ARBA" id="ARBA00023136"/>
    </source>
</evidence>
<feature type="transmembrane region" description="Helical" evidence="7">
    <location>
        <begin position="139"/>
        <end position="160"/>
    </location>
</feature>
<dbReference type="PANTHER" id="PTHR23130:SF171">
    <property type="entry name" value="OS01G0895300 PROTEIN"/>
    <property type="match status" value="1"/>
</dbReference>